<feature type="domain" description="Carrier" evidence="10">
    <location>
        <begin position="2"/>
        <end position="77"/>
    </location>
</feature>
<dbReference type="EMBL" id="FOOK01000028">
    <property type="protein sequence ID" value="SFG35720.1"/>
    <property type="molecule type" value="Genomic_DNA"/>
</dbReference>
<dbReference type="Pfam" id="PF00550">
    <property type="entry name" value="PP-binding"/>
    <property type="match status" value="1"/>
</dbReference>
<evidence type="ECO:0000256" key="9">
    <source>
        <dbReference type="RuleBase" id="RU003545"/>
    </source>
</evidence>
<dbReference type="InterPro" id="IPR036736">
    <property type="entry name" value="ACP-like_sf"/>
</dbReference>
<feature type="modified residue" description="O-(pantetheine 4'-phosphoryl)serine" evidence="7">
    <location>
        <position position="37"/>
    </location>
</feature>
<evidence type="ECO:0000256" key="5">
    <source>
        <dbReference type="ARBA" id="ARBA00023098"/>
    </source>
</evidence>
<keyword evidence="3 7" id="KW-0597">Phosphoprotein</keyword>
<dbReference type="HAMAP" id="MF_01217">
    <property type="entry name" value="Acyl_carrier"/>
    <property type="match status" value="1"/>
</dbReference>
<dbReference type="GO" id="GO:0005829">
    <property type="term" value="C:cytosol"/>
    <property type="evidence" value="ECO:0007669"/>
    <property type="project" value="TreeGrafter"/>
</dbReference>
<comment type="PTM">
    <text evidence="9">4'-phosphopantetheine is transferred from CoA to a specific serine of apo-ACP by acpS.</text>
</comment>
<keyword evidence="4 7" id="KW-0276">Fatty acid metabolism</keyword>
<dbReference type="SUPFAM" id="SSF47336">
    <property type="entry name" value="ACP-like"/>
    <property type="match status" value="1"/>
</dbReference>
<dbReference type="NCBIfam" id="TIGR00517">
    <property type="entry name" value="acyl_carrier"/>
    <property type="match status" value="1"/>
</dbReference>
<proteinExistence type="inferred from homology"/>
<keyword evidence="1 7" id="KW-0596">Phosphopantetheine</keyword>
<evidence type="ECO:0000256" key="6">
    <source>
        <dbReference type="ARBA" id="ARBA00023160"/>
    </source>
</evidence>
<evidence type="ECO:0000256" key="1">
    <source>
        <dbReference type="ARBA" id="ARBA00022450"/>
    </source>
</evidence>
<evidence type="ECO:0000259" key="10">
    <source>
        <dbReference type="PROSITE" id="PS50075"/>
    </source>
</evidence>
<reference evidence="11 12" key="1">
    <citation type="submission" date="2016-10" db="EMBL/GenBank/DDBJ databases">
        <authorList>
            <person name="de Groot N.N."/>
        </authorList>
    </citation>
    <scope>NUCLEOTIDE SEQUENCE [LARGE SCALE GENOMIC DNA]</scope>
    <source>
        <strain evidence="11 12">DSM 44945</strain>
    </source>
</reference>
<organism evidence="11 12">
    <name type="scientific">Planifilum fulgidum</name>
    <dbReference type="NCBI Taxonomy" id="201973"/>
    <lineage>
        <taxon>Bacteria</taxon>
        <taxon>Bacillati</taxon>
        <taxon>Bacillota</taxon>
        <taxon>Bacilli</taxon>
        <taxon>Bacillales</taxon>
        <taxon>Thermoactinomycetaceae</taxon>
        <taxon>Planifilum</taxon>
    </lineage>
</organism>
<evidence type="ECO:0000256" key="8">
    <source>
        <dbReference type="NCBIfam" id="TIGR00517"/>
    </source>
</evidence>
<dbReference type="Gene3D" id="1.10.1200.10">
    <property type="entry name" value="ACP-like"/>
    <property type="match status" value="1"/>
</dbReference>
<dbReference type="UniPathway" id="UPA00094"/>
<dbReference type="NCBIfam" id="NF002151">
    <property type="entry name" value="PRK00982.1-5"/>
    <property type="match status" value="1"/>
</dbReference>
<dbReference type="GO" id="GO:0000035">
    <property type="term" value="F:acyl binding"/>
    <property type="evidence" value="ECO:0007669"/>
    <property type="project" value="TreeGrafter"/>
</dbReference>
<comment type="function">
    <text evidence="7 9">Carrier of the growing fatty acid chain in fatty acid biosynthesis.</text>
</comment>
<dbReference type="PANTHER" id="PTHR20863:SF76">
    <property type="entry name" value="CARRIER DOMAIN-CONTAINING PROTEIN"/>
    <property type="match status" value="1"/>
</dbReference>
<dbReference type="GO" id="GO:0009245">
    <property type="term" value="P:lipid A biosynthetic process"/>
    <property type="evidence" value="ECO:0007669"/>
    <property type="project" value="TreeGrafter"/>
</dbReference>
<comment type="similarity">
    <text evidence="7">Belongs to the acyl carrier protein (ACP) family.</text>
</comment>
<dbReference type="AlphaFoldDB" id="A0A1I2R5P5"/>
<keyword evidence="7" id="KW-0963">Cytoplasm</keyword>
<dbReference type="NCBIfam" id="NF002148">
    <property type="entry name" value="PRK00982.1-2"/>
    <property type="match status" value="1"/>
</dbReference>
<keyword evidence="6 7" id="KW-0275">Fatty acid biosynthesis</keyword>
<evidence type="ECO:0000313" key="12">
    <source>
        <dbReference type="Proteomes" id="UP000198661"/>
    </source>
</evidence>
<name>A0A1I2R5P5_9BACL</name>
<gene>
    <name evidence="7" type="primary">acpP</name>
    <name evidence="11" type="ORF">SAMN04488025_12830</name>
</gene>
<sequence>MSDTLERVKRIIVDRLGVDPSQVTPEASIKEDLDADSLDVMDLVLELEDEFGLEISDEEAEKISTVGDVVQYIESHQK</sequence>
<evidence type="ECO:0000256" key="3">
    <source>
        <dbReference type="ARBA" id="ARBA00022553"/>
    </source>
</evidence>
<dbReference type="NCBIfam" id="NF002150">
    <property type="entry name" value="PRK00982.1-4"/>
    <property type="match status" value="1"/>
</dbReference>
<evidence type="ECO:0000256" key="7">
    <source>
        <dbReference type="HAMAP-Rule" id="MF_01217"/>
    </source>
</evidence>
<accession>A0A1I2R5P5</accession>
<dbReference type="PANTHER" id="PTHR20863">
    <property type="entry name" value="ACYL CARRIER PROTEIN"/>
    <property type="match status" value="1"/>
</dbReference>
<keyword evidence="12" id="KW-1185">Reference proteome</keyword>
<evidence type="ECO:0000256" key="2">
    <source>
        <dbReference type="ARBA" id="ARBA00022516"/>
    </source>
</evidence>
<protein>
    <recommendedName>
        <fullName evidence="7 8">Acyl carrier protein</fullName>
        <shortName evidence="7">ACP</shortName>
    </recommendedName>
</protein>
<dbReference type="STRING" id="201973.SAMN04488025_12830"/>
<comment type="subcellular location">
    <subcellularLocation>
        <location evidence="7">Cytoplasm</location>
    </subcellularLocation>
</comment>
<dbReference type="GO" id="GO:0016020">
    <property type="term" value="C:membrane"/>
    <property type="evidence" value="ECO:0007669"/>
    <property type="project" value="GOC"/>
</dbReference>
<keyword evidence="2 7" id="KW-0444">Lipid biosynthesis</keyword>
<dbReference type="InterPro" id="IPR009081">
    <property type="entry name" value="PP-bd_ACP"/>
</dbReference>
<comment type="pathway">
    <text evidence="7 9">Lipid metabolism; fatty acid biosynthesis.</text>
</comment>
<keyword evidence="5 7" id="KW-0443">Lipid metabolism</keyword>
<dbReference type="Proteomes" id="UP000198661">
    <property type="component" value="Unassembled WGS sequence"/>
</dbReference>
<dbReference type="OrthoDB" id="9804551at2"/>
<evidence type="ECO:0000256" key="4">
    <source>
        <dbReference type="ARBA" id="ARBA00022832"/>
    </source>
</evidence>
<dbReference type="InterPro" id="IPR003231">
    <property type="entry name" value="ACP"/>
</dbReference>
<evidence type="ECO:0000313" key="11">
    <source>
        <dbReference type="EMBL" id="SFG35720.1"/>
    </source>
</evidence>
<dbReference type="PROSITE" id="PS50075">
    <property type="entry name" value="CARRIER"/>
    <property type="match status" value="1"/>
</dbReference>
<dbReference type="GO" id="GO:0000036">
    <property type="term" value="F:acyl carrier activity"/>
    <property type="evidence" value="ECO:0007669"/>
    <property type="project" value="UniProtKB-UniRule"/>
</dbReference>
<dbReference type="RefSeq" id="WP_092040090.1">
    <property type="nucleotide sequence ID" value="NZ_FOOK01000028.1"/>
</dbReference>
<comment type="PTM">
    <text evidence="7">4'-phosphopantetheine is transferred from CoA to a specific serine of apo-ACP by AcpS. This modification is essential for activity because fatty acids are bound in thioester linkage to the sulfhydryl of the prosthetic group.</text>
</comment>